<dbReference type="Gene3D" id="3.90.1570.10">
    <property type="entry name" value="tt1808, chain A"/>
    <property type="match status" value="1"/>
</dbReference>
<dbReference type="InterPro" id="IPR008538">
    <property type="entry name" value="Uma2"/>
</dbReference>
<dbReference type="CDD" id="cd06260">
    <property type="entry name" value="DUF820-like"/>
    <property type="match status" value="1"/>
</dbReference>
<name>A0A518I238_9BACT</name>
<dbReference type="Pfam" id="PF05685">
    <property type="entry name" value="Uma2"/>
    <property type="match status" value="1"/>
</dbReference>
<sequence length="134" mass="15338">MSAAPKYIPQYTVSDYLGWDGDWELWSGIPIAMSPSPFGRHQAVASRVAYELRKAIVVEVLSDATRERDLTFKQELYRDHDVGSYLVLDPADKSIVMWLRGSDRQWLRSRPGSQITLRVCEDCERTLDCGNLFP</sequence>
<dbReference type="KEGG" id="snep:Enr13x_70890"/>
<dbReference type="Proteomes" id="UP000319004">
    <property type="component" value="Chromosome"/>
</dbReference>
<accession>A0A518I238</accession>
<dbReference type="PANTHER" id="PTHR36558">
    <property type="entry name" value="GLR1098 PROTEIN"/>
    <property type="match status" value="1"/>
</dbReference>
<dbReference type="OrthoDB" id="291316at2"/>
<dbReference type="RefSeq" id="WP_145391278.1">
    <property type="nucleotide sequence ID" value="NZ_CP037423.1"/>
</dbReference>
<dbReference type="InterPro" id="IPR011335">
    <property type="entry name" value="Restrct_endonuc-II-like"/>
</dbReference>
<organism evidence="2 3">
    <name type="scientific">Stieleria neptunia</name>
    <dbReference type="NCBI Taxonomy" id="2527979"/>
    <lineage>
        <taxon>Bacteria</taxon>
        <taxon>Pseudomonadati</taxon>
        <taxon>Planctomycetota</taxon>
        <taxon>Planctomycetia</taxon>
        <taxon>Pirellulales</taxon>
        <taxon>Pirellulaceae</taxon>
        <taxon>Stieleria</taxon>
    </lineage>
</organism>
<reference evidence="2 3" key="1">
    <citation type="submission" date="2019-03" db="EMBL/GenBank/DDBJ databases">
        <title>Deep-cultivation of Planctomycetes and their phenomic and genomic characterization uncovers novel biology.</title>
        <authorList>
            <person name="Wiegand S."/>
            <person name="Jogler M."/>
            <person name="Boedeker C."/>
            <person name="Pinto D."/>
            <person name="Vollmers J."/>
            <person name="Rivas-Marin E."/>
            <person name="Kohn T."/>
            <person name="Peeters S.H."/>
            <person name="Heuer A."/>
            <person name="Rast P."/>
            <person name="Oberbeckmann S."/>
            <person name="Bunk B."/>
            <person name="Jeske O."/>
            <person name="Meyerdierks A."/>
            <person name="Storesund J.E."/>
            <person name="Kallscheuer N."/>
            <person name="Luecker S."/>
            <person name="Lage O.M."/>
            <person name="Pohl T."/>
            <person name="Merkel B.J."/>
            <person name="Hornburger P."/>
            <person name="Mueller R.-W."/>
            <person name="Bruemmer F."/>
            <person name="Labrenz M."/>
            <person name="Spormann A.M."/>
            <person name="Op den Camp H."/>
            <person name="Overmann J."/>
            <person name="Amann R."/>
            <person name="Jetten M.S.M."/>
            <person name="Mascher T."/>
            <person name="Medema M.H."/>
            <person name="Devos D.P."/>
            <person name="Kaster A.-K."/>
            <person name="Ovreas L."/>
            <person name="Rohde M."/>
            <person name="Galperin M.Y."/>
            <person name="Jogler C."/>
        </authorList>
    </citation>
    <scope>NUCLEOTIDE SEQUENCE [LARGE SCALE GENOMIC DNA]</scope>
    <source>
        <strain evidence="2 3">Enr13</strain>
    </source>
</reference>
<evidence type="ECO:0000313" key="2">
    <source>
        <dbReference type="EMBL" id="QDV47180.1"/>
    </source>
</evidence>
<dbReference type="EMBL" id="CP037423">
    <property type="protein sequence ID" value="QDV47180.1"/>
    <property type="molecule type" value="Genomic_DNA"/>
</dbReference>
<dbReference type="SUPFAM" id="SSF52980">
    <property type="entry name" value="Restriction endonuclease-like"/>
    <property type="match status" value="1"/>
</dbReference>
<feature type="domain" description="Putative restriction endonuclease" evidence="1">
    <location>
        <begin position="56"/>
        <end position="111"/>
    </location>
</feature>
<protein>
    <recommendedName>
        <fullName evidence="1">Putative restriction endonuclease domain-containing protein</fullName>
    </recommendedName>
</protein>
<proteinExistence type="predicted"/>
<keyword evidence="3" id="KW-1185">Reference proteome</keyword>
<dbReference type="AlphaFoldDB" id="A0A518I238"/>
<evidence type="ECO:0000259" key="1">
    <source>
        <dbReference type="Pfam" id="PF05685"/>
    </source>
</evidence>
<dbReference type="PANTHER" id="PTHR36558:SF1">
    <property type="entry name" value="RESTRICTION ENDONUCLEASE DOMAIN-CONTAINING PROTEIN-RELATED"/>
    <property type="match status" value="1"/>
</dbReference>
<evidence type="ECO:0000313" key="3">
    <source>
        <dbReference type="Proteomes" id="UP000319004"/>
    </source>
</evidence>
<dbReference type="InterPro" id="IPR012296">
    <property type="entry name" value="Nuclease_put_TT1808"/>
</dbReference>
<gene>
    <name evidence="2" type="ORF">Enr13x_70890</name>
</gene>